<name>A0ACD3QU49_LARCR</name>
<accession>A0ACD3QU49</accession>
<keyword evidence="2" id="KW-1185">Reference proteome</keyword>
<dbReference type="EMBL" id="CM011687">
    <property type="protein sequence ID" value="TMS10680.1"/>
    <property type="molecule type" value="Genomic_DNA"/>
</dbReference>
<gene>
    <name evidence="1" type="ORF">E3U43_019673</name>
</gene>
<proteinExistence type="predicted"/>
<protein>
    <submittedName>
        <fullName evidence="1">Uncharacterized protein</fullName>
    </submittedName>
</protein>
<sequence length="78" mass="9217">MKQLRRLQGQMKEILRELDETKLTRDEVIAQSKDNDKKIQTLEAEVLQFTEELAVSERQRRQAQQERDEVADEMDGTV</sequence>
<evidence type="ECO:0000313" key="1">
    <source>
        <dbReference type="EMBL" id="TMS10680.1"/>
    </source>
</evidence>
<comment type="caution">
    <text evidence="1">The sequence shown here is derived from an EMBL/GenBank/DDBJ whole genome shotgun (WGS) entry which is preliminary data.</text>
</comment>
<organism evidence="1 2">
    <name type="scientific">Larimichthys crocea</name>
    <name type="common">Large yellow croaker</name>
    <name type="synonym">Pseudosciaena crocea</name>
    <dbReference type="NCBI Taxonomy" id="215358"/>
    <lineage>
        <taxon>Eukaryota</taxon>
        <taxon>Metazoa</taxon>
        <taxon>Chordata</taxon>
        <taxon>Craniata</taxon>
        <taxon>Vertebrata</taxon>
        <taxon>Euteleostomi</taxon>
        <taxon>Actinopterygii</taxon>
        <taxon>Neopterygii</taxon>
        <taxon>Teleostei</taxon>
        <taxon>Neoteleostei</taxon>
        <taxon>Acanthomorphata</taxon>
        <taxon>Eupercaria</taxon>
        <taxon>Sciaenidae</taxon>
        <taxon>Larimichthys</taxon>
    </lineage>
</organism>
<evidence type="ECO:0000313" key="2">
    <source>
        <dbReference type="Proteomes" id="UP000793456"/>
    </source>
</evidence>
<reference evidence="1" key="1">
    <citation type="submission" date="2018-11" db="EMBL/GenBank/DDBJ databases">
        <title>The sequence and de novo assembly of Larimichthys crocea genome using PacBio and Hi-C technologies.</title>
        <authorList>
            <person name="Xu P."/>
            <person name="Chen B."/>
            <person name="Zhou Z."/>
            <person name="Ke Q."/>
            <person name="Wu Y."/>
            <person name="Bai H."/>
            <person name="Pu F."/>
        </authorList>
    </citation>
    <scope>NUCLEOTIDE SEQUENCE</scope>
    <source>
        <tissue evidence="1">Muscle</tissue>
    </source>
</reference>
<dbReference type="Proteomes" id="UP000793456">
    <property type="component" value="Chromosome XIV"/>
</dbReference>